<dbReference type="AlphaFoldDB" id="B7K5C9"/>
<dbReference type="InterPro" id="IPR001789">
    <property type="entry name" value="Sig_transdc_resp-reg_receiver"/>
</dbReference>
<keyword evidence="4" id="KW-0808">Transferase</keyword>
<dbReference type="InterPro" id="IPR011006">
    <property type="entry name" value="CheY-like_superfamily"/>
</dbReference>
<dbReference type="InterPro" id="IPR004105">
    <property type="entry name" value="CheA-like_dim"/>
</dbReference>
<dbReference type="RefSeq" id="WP_012597209.1">
    <property type="nucleotide sequence ID" value="NC_011726.1"/>
</dbReference>
<dbReference type="SMART" id="SM00448">
    <property type="entry name" value="REC"/>
    <property type="match status" value="1"/>
</dbReference>
<dbReference type="Pfam" id="PF02518">
    <property type="entry name" value="HATPase_c"/>
    <property type="match status" value="1"/>
</dbReference>
<reference evidence="13" key="1">
    <citation type="journal article" date="2011" name="MBio">
        <title>Novel metabolic attributes of the genus Cyanothece, comprising a group of unicellular nitrogen-fixing Cyanobacteria.</title>
        <authorList>
            <person name="Bandyopadhyay A."/>
            <person name="Elvitigala T."/>
            <person name="Welsh E."/>
            <person name="Stockel J."/>
            <person name="Liberton M."/>
            <person name="Min H."/>
            <person name="Sherman L.A."/>
            <person name="Pakrasi H.B."/>
        </authorList>
    </citation>
    <scope>NUCLEOTIDE SEQUENCE [LARGE SCALE GENOMIC DNA]</scope>
    <source>
        <strain evidence="13">PCC 8801</strain>
    </source>
</reference>
<dbReference type="CDD" id="cd16916">
    <property type="entry name" value="HATPase_CheA-like"/>
    <property type="match status" value="1"/>
</dbReference>
<dbReference type="PROSITE" id="PS50110">
    <property type="entry name" value="RESPONSE_REGULATORY"/>
    <property type="match status" value="1"/>
</dbReference>
<feature type="modified residue" description="Phosphohistidine" evidence="7">
    <location>
        <position position="52"/>
    </location>
</feature>
<evidence type="ECO:0000256" key="6">
    <source>
        <dbReference type="ARBA" id="ARBA00023012"/>
    </source>
</evidence>
<feature type="domain" description="Histidine kinase" evidence="9">
    <location>
        <begin position="450"/>
        <end position="688"/>
    </location>
</feature>
<evidence type="ECO:0000256" key="5">
    <source>
        <dbReference type="ARBA" id="ARBA00022777"/>
    </source>
</evidence>
<evidence type="ECO:0000313" key="13">
    <source>
        <dbReference type="Proteomes" id="UP000008204"/>
    </source>
</evidence>
<dbReference type="InterPro" id="IPR036890">
    <property type="entry name" value="HATPase_C_sf"/>
</dbReference>
<dbReference type="InterPro" id="IPR004358">
    <property type="entry name" value="Sig_transdc_His_kin-like_C"/>
</dbReference>
<dbReference type="InterPro" id="IPR003594">
    <property type="entry name" value="HATPase_dom"/>
</dbReference>
<dbReference type="InterPro" id="IPR051315">
    <property type="entry name" value="Bact_Chemotaxis_CheA"/>
</dbReference>
<dbReference type="FunFam" id="3.30.565.10:FF:000016">
    <property type="entry name" value="Chemotaxis protein CheA, putative"/>
    <property type="match status" value="1"/>
</dbReference>
<dbReference type="SMART" id="SM00260">
    <property type="entry name" value="CheW"/>
    <property type="match status" value="1"/>
</dbReference>
<dbReference type="InterPro" id="IPR036061">
    <property type="entry name" value="CheW-like_dom_sf"/>
</dbReference>
<dbReference type="InterPro" id="IPR036641">
    <property type="entry name" value="HPT_dom_sf"/>
</dbReference>
<dbReference type="Gene3D" id="3.30.565.10">
    <property type="entry name" value="Histidine kinase-like ATPase, C-terminal domain"/>
    <property type="match status" value="1"/>
</dbReference>
<dbReference type="GO" id="GO:0000155">
    <property type="term" value="F:phosphorelay sensor kinase activity"/>
    <property type="evidence" value="ECO:0007669"/>
    <property type="project" value="InterPro"/>
</dbReference>
<dbReference type="OrthoDB" id="291966at2"/>
<evidence type="ECO:0000259" key="11">
    <source>
        <dbReference type="PROSITE" id="PS50894"/>
    </source>
</evidence>
<dbReference type="InterPro" id="IPR008207">
    <property type="entry name" value="Sig_transdc_His_kin_Hpt_dom"/>
</dbReference>
<evidence type="ECO:0000259" key="10">
    <source>
        <dbReference type="PROSITE" id="PS50110"/>
    </source>
</evidence>
<dbReference type="PANTHER" id="PTHR43395">
    <property type="entry name" value="SENSOR HISTIDINE KINASE CHEA"/>
    <property type="match status" value="1"/>
</dbReference>
<comment type="catalytic activity">
    <reaction evidence="1">
        <text>ATP + protein L-histidine = ADP + protein N-phospho-L-histidine.</text>
        <dbReference type="EC" id="2.7.13.3"/>
    </reaction>
</comment>
<keyword evidence="3 8" id="KW-0597">Phosphoprotein</keyword>
<feature type="domain" description="Response regulatory" evidence="10">
    <location>
        <begin position="869"/>
        <end position="986"/>
    </location>
</feature>
<evidence type="ECO:0000259" key="9">
    <source>
        <dbReference type="PROSITE" id="PS50109"/>
    </source>
</evidence>
<keyword evidence="6" id="KW-0902">Two-component regulatory system</keyword>
<dbReference type="HOGENOM" id="CLU_000650_2_1_3"/>
<evidence type="ECO:0000256" key="3">
    <source>
        <dbReference type="ARBA" id="ARBA00022553"/>
    </source>
</evidence>
<evidence type="ECO:0000256" key="8">
    <source>
        <dbReference type="PROSITE-ProRule" id="PRU00169"/>
    </source>
</evidence>
<dbReference type="SUPFAM" id="SSF47226">
    <property type="entry name" value="Histidine-containing phosphotransfer domain, HPT domain"/>
    <property type="match status" value="1"/>
</dbReference>
<sequence>MINDPDIRDQAYQYFLDEIPGLLETIEQELLALNQSDEGRSLKVNHIMRATHTLKGGAANVGLETLQKIAHSLEDIFKALYHPELTMDSEIKGLLLESYECIRLPAMAQLTQAAINEQEILERSADIFAKLHDKLGHYMADQSAFPPSEELGIDVVKTFFEDVVPQRLEEIAKVLETNNPEQIQTILYEQIEVLLSLGESLNLPGFEAIAKMTIAALNNAPEQVQVIAKTALEDFRKGQKQILEGDRVQGGNPSDFLQQLAHNSLNEQLLDAPKQPSNNFDENFSKSLNEVLGNKQLIEQHTETKNKNSLSEKPDNLDHRFLAYSSNKSQEKTKPEKRLSSQNIRVKLEGLERLNHIVGELVINHNKQAIKKQKIQELIDHLLENLEENQQSFYQLNNLIDSLLMLVEYSQNPLNLSCVSLDSSISCDLNISSSLKLSYSYWLKSDPYLNLSQQIKTALKSILQSTKTAEKIRNLTKESNQAFKKQERTLFTMRDELIETRMSPLGNLLSRFPRLIEQLSTVQNKQVELRLKGSHILVDKAIEQKLYDPLLHLVRNAFDHGIETPEIRRKLGKPETGVIEIDAYHQGSRTIIEVRDDGQGLDFERIRNRVLELHLMTPEEVSTLSDSQLLEFLFEPGFSTSSQVNEISGRGVGLDIVHSQLEALKGKIAIESRQNQGTTFSLQIPLTLSIAKLMVCQTEGIVYSLLPDVIEKIILPQSKEIKLFKGRKVLYWQTETDNYNVPIRKLSELINYNRIFANQTSKLNADDNQQSINPILLLRRHQGLIGLEVDQVLGEQELVIRPLGTTLNPPNYVYGCSILSDNRLSLVIDGAALVNQTQNHPLTANQSATKLSDKSSHKWLSKSPGSSDVLLVVDDSISLRQTATLTLQKLGYHVLQAADGIEALEELERLKGISLVICDLDMPRMNGFEFLKTLRQHPELSHLPVITLTSHDSEPYRQLAQQLGTTAYMTKPYKGDELVETILHLIQGA</sequence>
<dbReference type="SUPFAM" id="SSF50341">
    <property type="entry name" value="CheW-like"/>
    <property type="match status" value="1"/>
</dbReference>
<dbReference type="EMBL" id="CP001287">
    <property type="protein sequence ID" value="ACK67955.1"/>
    <property type="molecule type" value="Genomic_DNA"/>
</dbReference>
<evidence type="ECO:0000256" key="4">
    <source>
        <dbReference type="ARBA" id="ARBA00022679"/>
    </source>
</evidence>
<proteinExistence type="predicted"/>
<dbReference type="PANTHER" id="PTHR43395:SF1">
    <property type="entry name" value="CHEMOTAXIS PROTEIN CHEA"/>
    <property type="match status" value="1"/>
</dbReference>
<gene>
    <name evidence="12" type="ordered locus">PCC8801_4016</name>
</gene>
<dbReference type="PROSITE" id="PS50894">
    <property type="entry name" value="HPT"/>
    <property type="match status" value="1"/>
</dbReference>
<protein>
    <recommendedName>
        <fullName evidence="2">histidine kinase</fullName>
        <ecNumber evidence="2">2.7.13.3</ecNumber>
    </recommendedName>
</protein>
<feature type="domain" description="HPt" evidence="11">
    <location>
        <begin position="4"/>
        <end position="109"/>
    </location>
</feature>
<dbReference type="SMART" id="SM00387">
    <property type="entry name" value="HATPase_c"/>
    <property type="match status" value="1"/>
</dbReference>
<dbReference type="SMART" id="SM01231">
    <property type="entry name" value="H-kinase_dim"/>
    <property type="match status" value="1"/>
</dbReference>
<evidence type="ECO:0000256" key="2">
    <source>
        <dbReference type="ARBA" id="ARBA00012438"/>
    </source>
</evidence>
<dbReference type="SUPFAM" id="SSF52172">
    <property type="entry name" value="CheY-like"/>
    <property type="match status" value="1"/>
</dbReference>
<keyword evidence="5 12" id="KW-0418">Kinase</keyword>
<dbReference type="KEGG" id="cyp:PCC8801_4016"/>
<dbReference type="Gene3D" id="3.40.50.2300">
    <property type="match status" value="1"/>
</dbReference>
<dbReference type="Gene3D" id="1.20.120.160">
    <property type="entry name" value="HPT domain"/>
    <property type="match status" value="1"/>
</dbReference>
<dbReference type="PROSITE" id="PS50109">
    <property type="entry name" value="HIS_KIN"/>
    <property type="match status" value="1"/>
</dbReference>
<dbReference type="Pfam" id="PF01627">
    <property type="entry name" value="Hpt"/>
    <property type="match status" value="1"/>
</dbReference>
<dbReference type="InterPro" id="IPR005467">
    <property type="entry name" value="His_kinase_dom"/>
</dbReference>
<evidence type="ECO:0000313" key="12">
    <source>
        <dbReference type="EMBL" id="ACK67955.1"/>
    </source>
</evidence>
<dbReference type="PRINTS" id="PR00344">
    <property type="entry name" value="BCTRLSENSOR"/>
</dbReference>
<dbReference type="GO" id="GO:0005737">
    <property type="term" value="C:cytoplasm"/>
    <property type="evidence" value="ECO:0007669"/>
    <property type="project" value="InterPro"/>
</dbReference>
<accession>B7K5C9</accession>
<feature type="modified residue" description="4-aspartylphosphate" evidence="8">
    <location>
        <position position="919"/>
    </location>
</feature>
<name>B7K5C9_RIPO1</name>
<dbReference type="Proteomes" id="UP000008204">
    <property type="component" value="Chromosome"/>
</dbReference>
<dbReference type="Gene3D" id="2.30.30.40">
    <property type="entry name" value="SH3 Domains"/>
    <property type="match status" value="1"/>
</dbReference>
<dbReference type="CDD" id="cd00088">
    <property type="entry name" value="HPT"/>
    <property type="match status" value="1"/>
</dbReference>
<dbReference type="SMART" id="SM00073">
    <property type="entry name" value="HPT"/>
    <property type="match status" value="1"/>
</dbReference>
<dbReference type="eggNOG" id="COG2198">
    <property type="taxonomic scope" value="Bacteria"/>
</dbReference>
<dbReference type="InterPro" id="IPR002545">
    <property type="entry name" value="CheW-lke_dom"/>
</dbReference>
<evidence type="ECO:0000256" key="1">
    <source>
        <dbReference type="ARBA" id="ARBA00000085"/>
    </source>
</evidence>
<organism evidence="12 13">
    <name type="scientific">Rippkaea orientalis (strain PCC 8801 / RF-1)</name>
    <name type="common">Cyanothece sp. (strain PCC 8801)</name>
    <dbReference type="NCBI Taxonomy" id="41431"/>
    <lineage>
        <taxon>Bacteria</taxon>
        <taxon>Bacillati</taxon>
        <taxon>Cyanobacteriota</taxon>
        <taxon>Cyanophyceae</taxon>
        <taxon>Oscillatoriophycideae</taxon>
        <taxon>Chroococcales</taxon>
        <taxon>Aphanothecaceae</taxon>
        <taxon>Rippkaea</taxon>
        <taxon>Rippkaea orientalis</taxon>
    </lineage>
</organism>
<dbReference type="eggNOG" id="COG0643">
    <property type="taxonomic scope" value="Bacteria"/>
</dbReference>
<keyword evidence="13" id="KW-1185">Reference proteome</keyword>
<dbReference type="Pfam" id="PF00072">
    <property type="entry name" value="Response_reg"/>
    <property type="match status" value="1"/>
</dbReference>
<evidence type="ECO:0000256" key="7">
    <source>
        <dbReference type="PROSITE-ProRule" id="PRU00110"/>
    </source>
</evidence>
<dbReference type="SUPFAM" id="SSF55874">
    <property type="entry name" value="ATPase domain of HSP90 chaperone/DNA topoisomerase II/histidine kinase"/>
    <property type="match status" value="1"/>
</dbReference>
<dbReference type="Pfam" id="PF01584">
    <property type="entry name" value="CheW"/>
    <property type="match status" value="1"/>
</dbReference>
<dbReference type="STRING" id="41431.PCC8801_4016"/>
<dbReference type="EC" id="2.7.13.3" evidence="2"/>
<dbReference type="GO" id="GO:0006935">
    <property type="term" value="P:chemotaxis"/>
    <property type="evidence" value="ECO:0007669"/>
    <property type="project" value="InterPro"/>
</dbReference>